<name>A0A3P3YPY6_PLABS</name>
<keyword evidence="1" id="KW-0496">Mitochondrion</keyword>
<dbReference type="Proteomes" id="UP000290189">
    <property type="component" value="Unassembled WGS sequence"/>
</dbReference>
<sequence>MASRIRCRKGDDDATPIDECQQALVDHLKTHIAPMIGPSMRSTTTKTVMPHLDEFARGCLSPNSLGRTVQSCKASVLSEQKAYISKLIKKVEHDLSHCRDGSRQEFLDDLSISALSADSIRRHLLSNGRICPAIHFNLCRNGHMFPTKRAGDMTANCCESAADFYCTIYVEYCSYCNNSELGI</sequence>
<gene>
    <name evidence="1" type="ORF">PLBR_LOCUS9155</name>
</gene>
<reference evidence="1 2" key="1">
    <citation type="submission" date="2018-03" db="EMBL/GenBank/DDBJ databases">
        <authorList>
            <person name="Fogelqvist J."/>
        </authorList>
    </citation>
    <scope>NUCLEOTIDE SEQUENCE [LARGE SCALE GENOMIC DNA]</scope>
</reference>
<dbReference type="EMBL" id="OVEO01000019">
    <property type="protein sequence ID" value="SPR01940.1"/>
    <property type="molecule type" value="Genomic_DNA"/>
</dbReference>
<protein>
    <submittedName>
        <fullName evidence="1">Uncharacterized protein</fullName>
    </submittedName>
</protein>
<proteinExistence type="predicted"/>
<dbReference type="AlphaFoldDB" id="A0A3P3YPY6"/>
<evidence type="ECO:0000313" key="2">
    <source>
        <dbReference type="Proteomes" id="UP000290189"/>
    </source>
</evidence>
<evidence type="ECO:0000313" key="1">
    <source>
        <dbReference type="EMBL" id="SPR01940.1"/>
    </source>
</evidence>
<geneLocation type="mitochondrion" evidence="1"/>
<accession>A0A3P3YPY6</accession>
<organism evidence="1 2">
    <name type="scientific">Plasmodiophora brassicae</name>
    <name type="common">Clubroot disease agent</name>
    <dbReference type="NCBI Taxonomy" id="37360"/>
    <lineage>
        <taxon>Eukaryota</taxon>
        <taxon>Sar</taxon>
        <taxon>Rhizaria</taxon>
        <taxon>Endomyxa</taxon>
        <taxon>Phytomyxea</taxon>
        <taxon>Plasmodiophorida</taxon>
        <taxon>Plasmodiophoridae</taxon>
        <taxon>Plasmodiophora</taxon>
    </lineage>
</organism>